<evidence type="ECO:0008006" key="9">
    <source>
        <dbReference type="Google" id="ProtNLM"/>
    </source>
</evidence>
<keyword evidence="2" id="KW-0285">Flavoprotein</keyword>
<dbReference type="SUPFAM" id="SSF52833">
    <property type="entry name" value="Thioredoxin-like"/>
    <property type="match status" value="1"/>
</dbReference>
<proteinExistence type="inferred from homology"/>
<dbReference type="Gene3D" id="3.50.50.60">
    <property type="entry name" value="FAD/NAD(P)-binding domain"/>
    <property type="match status" value="1"/>
</dbReference>
<dbReference type="SUPFAM" id="SSF54373">
    <property type="entry name" value="FAD-linked reductases, C-terminal domain"/>
    <property type="match status" value="1"/>
</dbReference>
<comment type="similarity">
    <text evidence="1">Belongs to the PheA/TfdB FAD monooxygenase family.</text>
</comment>
<dbReference type="InterPro" id="IPR036188">
    <property type="entry name" value="FAD/NAD-bd_sf"/>
</dbReference>
<dbReference type="OrthoDB" id="1716816at2759"/>
<dbReference type="GO" id="GO:0071949">
    <property type="term" value="F:FAD binding"/>
    <property type="evidence" value="ECO:0007669"/>
    <property type="project" value="InterPro"/>
</dbReference>
<dbReference type="SUPFAM" id="SSF51905">
    <property type="entry name" value="FAD/NAD(P)-binding domain"/>
    <property type="match status" value="1"/>
</dbReference>
<dbReference type="AlphaFoldDB" id="A0A166BD24"/>
<dbReference type="STRING" id="436010.A0A166BD24"/>
<dbReference type="EMBL" id="KV417646">
    <property type="protein sequence ID" value="KZP12515.1"/>
    <property type="molecule type" value="Genomic_DNA"/>
</dbReference>
<dbReference type="PANTHER" id="PTHR43004">
    <property type="entry name" value="TRK SYSTEM POTASSIUM UPTAKE PROTEIN"/>
    <property type="match status" value="1"/>
</dbReference>
<evidence type="ECO:0000259" key="5">
    <source>
        <dbReference type="Pfam" id="PF01494"/>
    </source>
</evidence>
<sequence length="609" mass="66266">MAPTENTTTVDVLVIGAGPAGVMCANGLARYGVSVRVIDQRPSALESGQADGIQPRTIEVLQSYGLADRLLSEGNHLYMAAFYNAGPDGTIQRVHKRPTIGVPGRYPHKVTLHQGRIESLFLDSMRAYGVEVARSTIPTCLEIDQDPFVLGSMGSHPVMVGLRNLATNAEETVRAKYVVACDGAHSWTRKALGIPMEGEQLEFVWGVVDTVPQTDFPDIRVQCAIHGAHGSVMLVPRENDSVRFYVQLARGAAVGADGRADKGRVSVGGLLEAARNALTGYNLSWPNEVEWWTVYTVGQRVAASYQQSNRVFIAGDACHTHSPMAGQGMNASMNDTHNLSWKLAHVLKGWARPSLLTTYEFERRKYAQDLIEFDRQYSTLYSGKLLVDNSGKLNRQVHIELIETFGKFAGFTSGIHIQYAPSPLTVLPRTCAPAPARALVIGQRMPSQLVVRLLDGRPFELQDLLPADGRWKLVLFPGNTCAEYDSDSDDEGRVGRGQAAQALYAVLAGVARARGERAEAMFSFVQVSAASGGSMLEDEMEPPLAGVCPKQHFIDQREINGRRGGEAYESYGVLEPAVVVVRPDGYVGTIAPLLDPDASHVRSYFSGIL</sequence>
<evidence type="ECO:0000256" key="1">
    <source>
        <dbReference type="ARBA" id="ARBA00007801"/>
    </source>
</evidence>
<evidence type="ECO:0000259" key="6">
    <source>
        <dbReference type="Pfam" id="PF07976"/>
    </source>
</evidence>
<protein>
    <recommendedName>
        <fullName evidence="9">FAD binding domain-containing protein</fullName>
    </recommendedName>
</protein>
<dbReference type="Proteomes" id="UP000076532">
    <property type="component" value="Unassembled WGS sequence"/>
</dbReference>
<evidence type="ECO:0000256" key="3">
    <source>
        <dbReference type="ARBA" id="ARBA00022827"/>
    </source>
</evidence>
<organism evidence="7 8">
    <name type="scientific">Athelia psychrophila</name>
    <dbReference type="NCBI Taxonomy" id="1759441"/>
    <lineage>
        <taxon>Eukaryota</taxon>
        <taxon>Fungi</taxon>
        <taxon>Dikarya</taxon>
        <taxon>Basidiomycota</taxon>
        <taxon>Agaricomycotina</taxon>
        <taxon>Agaricomycetes</taxon>
        <taxon>Agaricomycetidae</taxon>
        <taxon>Atheliales</taxon>
        <taxon>Atheliaceae</taxon>
        <taxon>Athelia</taxon>
    </lineage>
</organism>
<gene>
    <name evidence="7" type="ORF">FIBSPDRAFT_798873</name>
</gene>
<evidence type="ECO:0000256" key="2">
    <source>
        <dbReference type="ARBA" id="ARBA00022630"/>
    </source>
</evidence>
<name>A0A166BD24_9AGAM</name>
<keyword evidence="8" id="KW-1185">Reference proteome</keyword>
<feature type="domain" description="Phenol hydroxylase-like C-terminal dimerisation" evidence="6">
    <location>
        <begin position="417"/>
        <end position="608"/>
    </location>
</feature>
<evidence type="ECO:0000256" key="4">
    <source>
        <dbReference type="ARBA" id="ARBA00023002"/>
    </source>
</evidence>
<keyword evidence="3" id="KW-0274">FAD</keyword>
<feature type="domain" description="FAD-binding" evidence="5">
    <location>
        <begin position="10"/>
        <end position="373"/>
    </location>
</feature>
<dbReference type="GO" id="GO:0016709">
    <property type="term" value="F:oxidoreductase activity, acting on paired donors, with incorporation or reduction of molecular oxygen, NAD(P)H as one donor, and incorporation of one atom of oxygen"/>
    <property type="evidence" value="ECO:0007669"/>
    <property type="project" value="UniProtKB-ARBA"/>
</dbReference>
<dbReference type="InterPro" id="IPR036249">
    <property type="entry name" value="Thioredoxin-like_sf"/>
</dbReference>
<evidence type="ECO:0000313" key="8">
    <source>
        <dbReference type="Proteomes" id="UP000076532"/>
    </source>
</evidence>
<keyword evidence="4" id="KW-0560">Oxidoreductase</keyword>
<dbReference type="PANTHER" id="PTHR43004:SF20">
    <property type="entry name" value="2-MONOOXYGENASE, PUTATIVE (AFU_ORTHOLOGUE AFUA_1G13660)-RELATED"/>
    <property type="match status" value="1"/>
</dbReference>
<accession>A0A166BD24</accession>
<dbReference type="InterPro" id="IPR002938">
    <property type="entry name" value="FAD-bd"/>
</dbReference>
<dbReference type="PRINTS" id="PR00420">
    <property type="entry name" value="RNGMNOXGNASE"/>
</dbReference>
<evidence type="ECO:0000313" key="7">
    <source>
        <dbReference type="EMBL" id="KZP12515.1"/>
    </source>
</evidence>
<dbReference type="InterPro" id="IPR050641">
    <property type="entry name" value="RIFMO-like"/>
</dbReference>
<dbReference type="InterPro" id="IPR012941">
    <property type="entry name" value="Phe_hydrox_C_dim_dom"/>
</dbReference>
<dbReference type="Pfam" id="PF07976">
    <property type="entry name" value="Phe_hydrox_dim"/>
    <property type="match status" value="1"/>
</dbReference>
<dbReference type="Gene3D" id="3.30.9.10">
    <property type="entry name" value="D-Amino Acid Oxidase, subunit A, domain 2"/>
    <property type="match status" value="1"/>
</dbReference>
<dbReference type="Gene3D" id="3.40.30.20">
    <property type="match status" value="1"/>
</dbReference>
<reference evidence="7 8" key="1">
    <citation type="journal article" date="2016" name="Mol. Biol. Evol.">
        <title>Comparative Genomics of Early-Diverging Mushroom-Forming Fungi Provides Insights into the Origins of Lignocellulose Decay Capabilities.</title>
        <authorList>
            <person name="Nagy L.G."/>
            <person name="Riley R."/>
            <person name="Tritt A."/>
            <person name="Adam C."/>
            <person name="Daum C."/>
            <person name="Floudas D."/>
            <person name="Sun H."/>
            <person name="Yadav J.S."/>
            <person name="Pangilinan J."/>
            <person name="Larsson K.H."/>
            <person name="Matsuura K."/>
            <person name="Barry K."/>
            <person name="Labutti K."/>
            <person name="Kuo R."/>
            <person name="Ohm R.A."/>
            <person name="Bhattacharya S.S."/>
            <person name="Shirouzu T."/>
            <person name="Yoshinaga Y."/>
            <person name="Martin F.M."/>
            <person name="Grigoriev I.V."/>
            <person name="Hibbett D.S."/>
        </authorList>
    </citation>
    <scope>NUCLEOTIDE SEQUENCE [LARGE SCALE GENOMIC DNA]</scope>
    <source>
        <strain evidence="7 8">CBS 109695</strain>
    </source>
</reference>
<dbReference type="Pfam" id="PF01494">
    <property type="entry name" value="FAD_binding_3"/>
    <property type="match status" value="1"/>
</dbReference>
<dbReference type="InterPro" id="IPR038220">
    <property type="entry name" value="PHOX_C_sf"/>
</dbReference>